<dbReference type="EMBL" id="CAUJNA010003207">
    <property type="protein sequence ID" value="CAJ1395743.1"/>
    <property type="molecule type" value="Genomic_DNA"/>
</dbReference>
<dbReference type="InterPro" id="IPR014710">
    <property type="entry name" value="RmlC-like_jellyroll"/>
</dbReference>
<keyword evidence="2 5" id="KW-0812">Transmembrane</keyword>
<dbReference type="Gene3D" id="2.60.120.10">
    <property type="entry name" value="Jelly Rolls"/>
    <property type="match status" value="1"/>
</dbReference>
<protein>
    <recommendedName>
        <fullName evidence="6">Ion transport domain-containing protein</fullName>
    </recommendedName>
</protein>
<evidence type="ECO:0000256" key="3">
    <source>
        <dbReference type="ARBA" id="ARBA00022989"/>
    </source>
</evidence>
<keyword evidence="8" id="KW-1185">Reference proteome</keyword>
<evidence type="ECO:0000313" key="8">
    <source>
        <dbReference type="Proteomes" id="UP001178507"/>
    </source>
</evidence>
<feature type="transmembrane region" description="Helical" evidence="5">
    <location>
        <begin position="189"/>
        <end position="212"/>
    </location>
</feature>
<evidence type="ECO:0000259" key="6">
    <source>
        <dbReference type="Pfam" id="PF00520"/>
    </source>
</evidence>
<feature type="domain" description="Ion transport" evidence="6">
    <location>
        <begin position="190"/>
        <end position="369"/>
    </location>
</feature>
<proteinExistence type="predicted"/>
<dbReference type="AlphaFoldDB" id="A0AA36IZJ0"/>
<dbReference type="Proteomes" id="UP001178507">
    <property type="component" value="Unassembled WGS sequence"/>
</dbReference>
<dbReference type="Gene3D" id="1.10.287.70">
    <property type="match status" value="1"/>
</dbReference>
<organism evidence="7 8">
    <name type="scientific">Effrenium voratum</name>
    <dbReference type="NCBI Taxonomy" id="2562239"/>
    <lineage>
        <taxon>Eukaryota</taxon>
        <taxon>Sar</taxon>
        <taxon>Alveolata</taxon>
        <taxon>Dinophyceae</taxon>
        <taxon>Suessiales</taxon>
        <taxon>Symbiodiniaceae</taxon>
        <taxon>Effrenium</taxon>
    </lineage>
</organism>
<dbReference type="GO" id="GO:0005249">
    <property type="term" value="F:voltage-gated potassium channel activity"/>
    <property type="evidence" value="ECO:0007669"/>
    <property type="project" value="TreeGrafter"/>
</dbReference>
<dbReference type="InterPro" id="IPR018490">
    <property type="entry name" value="cNMP-bd_dom_sf"/>
</dbReference>
<reference evidence="7" key="1">
    <citation type="submission" date="2023-08" db="EMBL/GenBank/DDBJ databases">
        <authorList>
            <person name="Chen Y."/>
            <person name="Shah S."/>
            <person name="Dougan E. K."/>
            <person name="Thang M."/>
            <person name="Chan C."/>
        </authorList>
    </citation>
    <scope>NUCLEOTIDE SEQUENCE</scope>
</reference>
<dbReference type="GO" id="GO:0035725">
    <property type="term" value="P:sodium ion transmembrane transport"/>
    <property type="evidence" value="ECO:0007669"/>
    <property type="project" value="TreeGrafter"/>
</dbReference>
<dbReference type="GO" id="GO:0003254">
    <property type="term" value="P:regulation of membrane depolarization"/>
    <property type="evidence" value="ECO:0007669"/>
    <property type="project" value="TreeGrafter"/>
</dbReference>
<dbReference type="InterPro" id="IPR049232">
    <property type="entry name" value="DUF6829"/>
</dbReference>
<keyword evidence="4 5" id="KW-0472">Membrane</keyword>
<evidence type="ECO:0000256" key="2">
    <source>
        <dbReference type="ARBA" id="ARBA00022692"/>
    </source>
</evidence>
<gene>
    <name evidence="7" type="ORF">EVOR1521_LOCUS20104</name>
</gene>
<evidence type="ECO:0000256" key="4">
    <source>
        <dbReference type="ARBA" id="ARBA00023136"/>
    </source>
</evidence>
<feature type="transmembrane region" description="Helical" evidence="5">
    <location>
        <begin position="336"/>
        <end position="364"/>
    </location>
</feature>
<dbReference type="PANTHER" id="PTHR45689:SF5">
    <property type="entry name" value="I[[H]] CHANNEL, ISOFORM E"/>
    <property type="match status" value="1"/>
</dbReference>
<sequence>MVKIGDYELLDHFEKQLDAIHSIQEEVDSFVQRIKDKVAGLEDVVQKQLDSSSAASEMECEFTNAHPEGARARASTAEDMRGLSEPAALQEHREKKWSANAGWYWPLGTMSSLTQTTNFMVGGKELRLHNRWMQLSMQAEALLALSEQRRRVSASAGQKLSFHRRSLSNHSLSSSRMPATYHPLGKVRLIWDLVGLILLLADAILLPLSLAWDWQQGYEDAGSVFLLVVFMVSLVFWSLDIFMNLNTAFYERGALVFSRREILKHYMRTWFIIDLAVVVLDYITLADLVGQSQGNELGLVMRSMRVARAFRLVRLLKMARFDDLMQEIAASTGRQWIMLVVAIINSAVAILLVAHVMTCFWFFLGRIVLSDRQVSWLSLAFAQDLDPFTQYLHAFRYVMDAPSPPVIAEDSVTERFFDILTNIFCLVVIGSAISKISGTMVELRSMNEAKSKQRCEIRHYLHSQDASFELVSRVMKFVDYKLDKMMPTTFDNGLISSTLQTELSVNQRARFIQTMPIFDLSLTLYPEVFSSICVVLKKVVCENQEEVFAAGGLSTCMYITVTGEYAHIEGFDGTGEQTLLTGVNCLEELSLYVDALALNSSLVAMTFSEMFTLDGDNLVSCLQNSPSCAAMFFEYAKEFTQAVKKIGGKAGVKEQAVLARRSCKKTQVYQDLYPDQETSLDNINLTCARQKLNSATTTEELGRMSASSLTFADVPDEEEVPCEPVRHDWAGLKWLIEEGWPESLEEKELPEQLQSCLPELDPKGGPHVIFEQPMERDRAESSCICTLALLFDRYDIFTHPQPPGAKLRPDQWQMLQRTIKWAQPTDDQVHAVLVLLAIRSLGKSNNVAKQVPLDERVPEKVVLHLIDNYTNVIPSVRELSEEGLRYAKSALHLHSIFNFAQMLQGENVPASVRQLQESIQRDGIEVLRFYILFLLGFMSGLGAGRGSRFLTARRAENFIEGVRTLKYLLDASPCGIYWGYLASRAHSLAVPTSAPEDLVLIRLACLARVEDRTAYRQLQECWCSLGAVERLALTQHFLADGLEETAFVFEFLPDCVANAVRNQNIGLACLLEMLVCLLNMLQPAAPSMLANLKDARVILVNLSDMSEFIACVRNRFVFETCVSRCKVRVSGGRVQLEMTGSNWARVNEPNSDITSLAYSVKDVLQKQRNLETHLLRGSGARKPDTWRV</sequence>
<dbReference type="InterPro" id="IPR051413">
    <property type="entry name" value="K/Na_HCN_channel"/>
</dbReference>
<dbReference type="SUPFAM" id="SSF51206">
    <property type="entry name" value="cAMP-binding domain-like"/>
    <property type="match status" value="1"/>
</dbReference>
<dbReference type="Pfam" id="PF20717">
    <property type="entry name" value="DUF6829"/>
    <property type="match status" value="1"/>
</dbReference>
<feature type="transmembrane region" description="Helical" evidence="5">
    <location>
        <begin position="224"/>
        <end position="245"/>
    </location>
</feature>
<comment type="caution">
    <text evidence="7">The sequence shown here is derived from an EMBL/GenBank/DDBJ whole genome shotgun (WGS) entry which is preliminary data.</text>
</comment>
<dbReference type="Pfam" id="PF00520">
    <property type="entry name" value="Ion_trans"/>
    <property type="match status" value="1"/>
</dbReference>
<dbReference type="PANTHER" id="PTHR45689">
    <property type="entry name" value="I[[H]] CHANNEL, ISOFORM E"/>
    <property type="match status" value="1"/>
</dbReference>
<dbReference type="GO" id="GO:0098855">
    <property type="term" value="C:HCN channel complex"/>
    <property type="evidence" value="ECO:0007669"/>
    <property type="project" value="TreeGrafter"/>
</dbReference>
<comment type="subcellular location">
    <subcellularLocation>
        <location evidence="1">Membrane</location>
        <topology evidence="1">Multi-pass membrane protein</topology>
    </subcellularLocation>
</comment>
<evidence type="ECO:0000313" key="7">
    <source>
        <dbReference type="EMBL" id="CAJ1395743.1"/>
    </source>
</evidence>
<accession>A0AA36IZJ0</accession>
<dbReference type="InterPro" id="IPR005821">
    <property type="entry name" value="Ion_trans_dom"/>
</dbReference>
<evidence type="ECO:0000256" key="5">
    <source>
        <dbReference type="SAM" id="Phobius"/>
    </source>
</evidence>
<evidence type="ECO:0000256" key="1">
    <source>
        <dbReference type="ARBA" id="ARBA00004141"/>
    </source>
</evidence>
<name>A0AA36IZJ0_9DINO</name>
<keyword evidence="3 5" id="KW-1133">Transmembrane helix</keyword>
<dbReference type="SUPFAM" id="SSF81324">
    <property type="entry name" value="Voltage-gated potassium channels"/>
    <property type="match status" value="1"/>
</dbReference>